<evidence type="ECO:0000313" key="1">
    <source>
        <dbReference type="EMBL" id="KAF2450160.1"/>
    </source>
</evidence>
<dbReference type="EMBL" id="MU001493">
    <property type="protein sequence ID" value="KAF2450160.1"/>
    <property type="molecule type" value="Genomic_DNA"/>
</dbReference>
<evidence type="ECO:0000313" key="2">
    <source>
        <dbReference type="Proteomes" id="UP000799764"/>
    </source>
</evidence>
<organism evidence="1 2">
    <name type="scientific">Karstenula rhodostoma CBS 690.94</name>
    <dbReference type="NCBI Taxonomy" id="1392251"/>
    <lineage>
        <taxon>Eukaryota</taxon>
        <taxon>Fungi</taxon>
        <taxon>Dikarya</taxon>
        <taxon>Ascomycota</taxon>
        <taxon>Pezizomycotina</taxon>
        <taxon>Dothideomycetes</taxon>
        <taxon>Pleosporomycetidae</taxon>
        <taxon>Pleosporales</taxon>
        <taxon>Massarineae</taxon>
        <taxon>Didymosphaeriaceae</taxon>
        <taxon>Karstenula</taxon>
    </lineage>
</organism>
<comment type="caution">
    <text evidence="1">The sequence shown here is derived from an EMBL/GenBank/DDBJ whole genome shotgun (WGS) entry which is preliminary data.</text>
</comment>
<reference evidence="1" key="1">
    <citation type="journal article" date="2020" name="Stud. Mycol.">
        <title>101 Dothideomycetes genomes: a test case for predicting lifestyles and emergence of pathogens.</title>
        <authorList>
            <person name="Haridas S."/>
            <person name="Albert R."/>
            <person name="Binder M."/>
            <person name="Bloem J."/>
            <person name="Labutti K."/>
            <person name="Salamov A."/>
            <person name="Andreopoulos B."/>
            <person name="Baker S."/>
            <person name="Barry K."/>
            <person name="Bills G."/>
            <person name="Bluhm B."/>
            <person name="Cannon C."/>
            <person name="Castanera R."/>
            <person name="Culley D."/>
            <person name="Daum C."/>
            <person name="Ezra D."/>
            <person name="Gonzalez J."/>
            <person name="Henrissat B."/>
            <person name="Kuo A."/>
            <person name="Liang C."/>
            <person name="Lipzen A."/>
            <person name="Lutzoni F."/>
            <person name="Magnuson J."/>
            <person name="Mondo S."/>
            <person name="Nolan M."/>
            <person name="Ohm R."/>
            <person name="Pangilinan J."/>
            <person name="Park H.-J."/>
            <person name="Ramirez L."/>
            <person name="Alfaro M."/>
            <person name="Sun H."/>
            <person name="Tritt A."/>
            <person name="Yoshinaga Y."/>
            <person name="Zwiers L.-H."/>
            <person name="Turgeon B."/>
            <person name="Goodwin S."/>
            <person name="Spatafora J."/>
            <person name="Crous P."/>
            <person name="Grigoriev I."/>
        </authorList>
    </citation>
    <scope>NUCLEOTIDE SEQUENCE</scope>
    <source>
        <strain evidence="1">CBS 690.94</strain>
    </source>
</reference>
<name>A0A9P4PRU6_9PLEO</name>
<dbReference type="AlphaFoldDB" id="A0A9P4PRU6"/>
<dbReference type="Proteomes" id="UP000799764">
    <property type="component" value="Unassembled WGS sequence"/>
</dbReference>
<gene>
    <name evidence="1" type="ORF">P171DRAFT_426619</name>
</gene>
<protein>
    <submittedName>
        <fullName evidence="1">Uncharacterized protein</fullName>
    </submittedName>
</protein>
<keyword evidence="2" id="KW-1185">Reference proteome</keyword>
<proteinExistence type="predicted"/>
<accession>A0A9P4PRU6</accession>
<sequence length="55" mass="6209">MIFVSPGDVYTEISITYKDSYDCALDGTLLLKSIETFSVGSVVVLYFHNHYDDIL</sequence>